<name>A0A5K7SC06_9BACT</name>
<dbReference type="GO" id="GO:0005975">
    <property type="term" value="P:carbohydrate metabolic process"/>
    <property type="evidence" value="ECO:0007669"/>
    <property type="project" value="InterPro"/>
</dbReference>
<dbReference type="InterPro" id="IPR023214">
    <property type="entry name" value="HAD_sf"/>
</dbReference>
<evidence type="ECO:0000256" key="3">
    <source>
        <dbReference type="ARBA" id="ARBA00022723"/>
    </source>
</evidence>
<dbReference type="KEGG" id="anf:AQPE_3277"/>
<dbReference type="Pfam" id="PF13419">
    <property type="entry name" value="HAD_2"/>
    <property type="match status" value="1"/>
</dbReference>
<dbReference type="InterPro" id="IPR036412">
    <property type="entry name" value="HAD-like_sf"/>
</dbReference>
<evidence type="ECO:0000256" key="2">
    <source>
        <dbReference type="ARBA" id="ARBA00022490"/>
    </source>
</evidence>
<keyword evidence="3 10" id="KW-0479">Metal-binding</keyword>
<evidence type="ECO:0000313" key="12">
    <source>
        <dbReference type="Proteomes" id="UP001193389"/>
    </source>
</evidence>
<evidence type="ECO:0000256" key="10">
    <source>
        <dbReference type="PIRSR" id="PIRSR004682-4"/>
    </source>
</evidence>
<reference evidence="11" key="1">
    <citation type="journal article" date="2020" name="Int. J. Syst. Evol. Microbiol.">
        <title>Aquipluma nitroreducens gen. nov. sp. nov., a novel facultatively anaerobic bacterium isolated from a freshwater lake.</title>
        <authorList>
            <person name="Watanabe M."/>
            <person name="Kojima H."/>
            <person name="Fukui M."/>
        </authorList>
    </citation>
    <scope>NUCLEOTIDE SEQUENCE</scope>
    <source>
        <strain evidence="11">MeG22</strain>
    </source>
</reference>
<dbReference type="EC" id="3.1.3.-" evidence="7"/>
<dbReference type="PANTHER" id="PTHR42891">
    <property type="entry name" value="D-GLYCERO-BETA-D-MANNO-HEPTOSE-1,7-BISPHOSPHATE 7-PHOSPHATASE"/>
    <property type="match status" value="1"/>
</dbReference>
<sequence length="162" mass="18544">MNKAIFLDRDGVLIDNSEHYYIWETEQLTLIDGVVENLQLLAREGFLLFIVSNQGGISRGLYTKDNILKLHDELIQTFKANHIEITEIAFCPHHPEVEKCFCRKPDSLMIEKLMAKYRISKPDSYFIGDSLSDMDAAEKAGIQGIQIAANQNMFPYLSFLNQ</sequence>
<dbReference type="Proteomes" id="UP001193389">
    <property type="component" value="Chromosome"/>
</dbReference>
<evidence type="ECO:0000313" key="11">
    <source>
        <dbReference type="EMBL" id="BBE19103.1"/>
    </source>
</evidence>
<comment type="similarity">
    <text evidence="7">Belongs to the gmhB family.</text>
</comment>
<dbReference type="Gene3D" id="3.40.50.1000">
    <property type="entry name" value="HAD superfamily/HAD-like"/>
    <property type="match status" value="1"/>
</dbReference>
<feature type="binding site" evidence="10">
    <location>
        <position position="129"/>
    </location>
    <ligand>
        <name>Mg(2+)</name>
        <dbReference type="ChEBI" id="CHEBI:18420"/>
    </ligand>
</feature>
<keyword evidence="5 7" id="KW-0119">Carbohydrate metabolism</keyword>
<evidence type="ECO:0000256" key="9">
    <source>
        <dbReference type="PIRSR" id="PIRSR004682-3"/>
    </source>
</evidence>
<feature type="binding site" evidence="10">
    <location>
        <position position="100"/>
    </location>
    <ligand>
        <name>Zn(2+)</name>
        <dbReference type="ChEBI" id="CHEBI:29105"/>
    </ligand>
</feature>
<feature type="site" description="Contributes to substrate recognition" evidence="9">
    <location>
        <position position="103"/>
    </location>
</feature>
<gene>
    <name evidence="11" type="ORF">AQPE_3277</name>
</gene>
<dbReference type="AlphaFoldDB" id="A0A5K7SC06"/>
<organism evidence="11 12">
    <name type="scientific">Aquipluma nitroreducens</name>
    <dbReference type="NCBI Taxonomy" id="2010828"/>
    <lineage>
        <taxon>Bacteria</taxon>
        <taxon>Pseudomonadati</taxon>
        <taxon>Bacteroidota</taxon>
        <taxon>Bacteroidia</taxon>
        <taxon>Marinilabiliales</taxon>
        <taxon>Prolixibacteraceae</taxon>
        <taxon>Aquipluma</taxon>
    </lineage>
</organism>
<keyword evidence="10" id="KW-0460">Magnesium</keyword>
<dbReference type="InterPro" id="IPR006543">
    <property type="entry name" value="Histidinol-phos"/>
</dbReference>
<dbReference type="GO" id="GO:0016791">
    <property type="term" value="F:phosphatase activity"/>
    <property type="evidence" value="ECO:0007669"/>
    <property type="project" value="InterPro"/>
</dbReference>
<dbReference type="EMBL" id="AP018694">
    <property type="protein sequence ID" value="BBE19103.1"/>
    <property type="molecule type" value="Genomic_DNA"/>
</dbReference>
<feature type="binding site" evidence="10">
    <location>
        <position position="102"/>
    </location>
    <ligand>
        <name>Zn(2+)</name>
        <dbReference type="ChEBI" id="CHEBI:29105"/>
    </ligand>
</feature>
<feature type="binding site" evidence="10">
    <location>
        <position position="8"/>
    </location>
    <ligand>
        <name>Mg(2+)</name>
        <dbReference type="ChEBI" id="CHEBI:18420"/>
    </ligand>
</feature>
<keyword evidence="4 7" id="KW-0378">Hydrolase</keyword>
<evidence type="ECO:0000256" key="4">
    <source>
        <dbReference type="ARBA" id="ARBA00022801"/>
    </source>
</evidence>
<dbReference type="InterPro" id="IPR004446">
    <property type="entry name" value="Heptose_bisP_phosphatase"/>
</dbReference>
<dbReference type="NCBIfam" id="TIGR01662">
    <property type="entry name" value="HAD-SF-IIIA"/>
    <property type="match status" value="1"/>
</dbReference>
<feature type="binding site" evidence="10">
    <location>
        <position position="10"/>
    </location>
    <ligand>
        <name>Mg(2+)</name>
        <dbReference type="ChEBI" id="CHEBI:18420"/>
    </ligand>
</feature>
<dbReference type="NCBIfam" id="TIGR01656">
    <property type="entry name" value="Histidinol-ppas"/>
    <property type="match status" value="1"/>
</dbReference>
<evidence type="ECO:0000256" key="6">
    <source>
        <dbReference type="ARBA" id="ARBA00031828"/>
    </source>
</evidence>
<feature type="active site" description="Proton donor" evidence="8">
    <location>
        <position position="10"/>
    </location>
</feature>
<keyword evidence="10" id="KW-0862">Zinc</keyword>
<feature type="binding site" evidence="10">
    <location>
        <position position="91"/>
    </location>
    <ligand>
        <name>Zn(2+)</name>
        <dbReference type="ChEBI" id="CHEBI:29105"/>
    </ligand>
</feature>
<dbReference type="RefSeq" id="WP_318347376.1">
    <property type="nucleotide sequence ID" value="NZ_AP018694.1"/>
</dbReference>
<evidence type="ECO:0000256" key="5">
    <source>
        <dbReference type="ARBA" id="ARBA00023277"/>
    </source>
</evidence>
<feature type="site" description="Stabilizes the phosphoryl group" evidence="9">
    <location>
        <position position="104"/>
    </location>
</feature>
<evidence type="ECO:0000256" key="8">
    <source>
        <dbReference type="PIRSR" id="PIRSR004682-1"/>
    </source>
</evidence>
<dbReference type="SUPFAM" id="SSF56784">
    <property type="entry name" value="HAD-like"/>
    <property type="match status" value="1"/>
</dbReference>
<evidence type="ECO:0000256" key="1">
    <source>
        <dbReference type="ARBA" id="ARBA00004496"/>
    </source>
</evidence>
<dbReference type="PANTHER" id="PTHR42891:SF1">
    <property type="entry name" value="D-GLYCERO-BETA-D-MANNO-HEPTOSE-1,7-BISPHOSPHATE 7-PHOSPHATASE"/>
    <property type="match status" value="1"/>
</dbReference>
<feature type="binding site" evidence="10">
    <location>
        <position position="93"/>
    </location>
    <ligand>
        <name>Zn(2+)</name>
        <dbReference type="ChEBI" id="CHEBI:29105"/>
    </ligand>
</feature>
<dbReference type="GO" id="GO:0046872">
    <property type="term" value="F:metal ion binding"/>
    <property type="evidence" value="ECO:0007669"/>
    <property type="project" value="UniProtKB-KW"/>
</dbReference>
<feature type="site" description="Stabilizes the phosphoryl group" evidence="9">
    <location>
        <position position="52"/>
    </location>
</feature>
<comment type="cofactor">
    <cofactor evidence="10">
        <name>Mg(2+)</name>
        <dbReference type="ChEBI" id="CHEBI:18420"/>
    </cofactor>
</comment>
<evidence type="ECO:0000256" key="7">
    <source>
        <dbReference type="PIRNR" id="PIRNR004682"/>
    </source>
</evidence>
<feature type="active site" description="Nucleophile" evidence="8">
    <location>
        <position position="8"/>
    </location>
</feature>
<protein>
    <recommendedName>
        <fullName evidence="6 7">D,D-heptose 1,7-bisphosphate phosphatase</fullName>
        <ecNumber evidence="7">3.1.3.-</ecNumber>
    </recommendedName>
</protein>
<comment type="subcellular location">
    <subcellularLocation>
        <location evidence="1 7">Cytoplasm</location>
    </subcellularLocation>
</comment>
<keyword evidence="12" id="KW-1185">Reference proteome</keyword>
<dbReference type="InterPro" id="IPR006549">
    <property type="entry name" value="HAD-SF_hydro_IIIA"/>
</dbReference>
<proteinExistence type="inferred from homology"/>
<accession>A0A5K7SC06</accession>
<dbReference type="PIRSF" id="PIRSF004682">
    <property type="entry name" value="GmhB"/>
    <property type="match status" value="1"/>
</dbReference>
<keyword evidence="2 7" id="KW-0963">Cytoplasm</keyword>
<dbReference type="CDD" id="cd07503">
    <property type="entry name" value="HAD_HisB-N"/>
    <property type="match status" value="1"/>
</dbReference>
<comment type="cofactor">
    <cofactor evidence="10">
        <name>Zn(2+)</name>
        <dbReference type="ChEBI" id="CHEBI:29105"/>
    </cofactor>
</comment>
<dbReference type="InterPro" id="IPR041492">
    <property type="entry name" value="HAD_2"/>
</dbReference>
<dbReference type="GO" id="GO:0005737">
    <property type="term" value="C:cytoplasm"/>
    <property type="evidence" value="ECO:0007669"/>
    <property type="project" value="UniProtKB-SubCell"/>
</dbReference>